<accession>A0A4V6KP04</accession>
<reference evidence="2" key="1">
    <citation type="submission" date="2019-05" db="EMBL/GenBank/DDBJ databases">
        <authorList>
            <consortium name="Pathogen Informatics"/>
        </authorList>
    </citation>
    <scope>NUCLEOTIDE SEQUENCE [LARGE SCALE GENOMIC DNA]</scope>
    <source>
        <strain evidence="2">NCTC12965</strain>
    </source>
</reference>
<evidence type="ECO:0000259" key="1">
    <source>
        <dbReference type="Pfam" id="PF19077"/>
    </source>
</evidence>
<dbReference type="Pfam" id="PF19077">
    <property type="entry name" value="Big_13"/>
    <property type="match status" value="4"/>
</dbReference>
<dbReference type="Gene3D" id="3.30.420.430">
    <property type="match status" value="3"/>
</dbReference>
<dbReference type="Gene3D" id="2.60.40.10">
    <property type="entry name" value="Immunoglobulins"/>
    <property type="match status" value="1"/>
</dbReference>
<protein>
    <recommendedName>
        <fullName evidence="1">Bacterial Ig-like domain-containing protein</fullName>
    </recommendedName>
</protein>
<dbReference type="NCBIfam" id="NF033510">
    <property type="entry name" value="Ca_tandemer"/>
    <property type="match status" value="4"/>
</dbReference>
<feature type="domain" description="Bacterial Ig-like" evidence="1">
    <location>
        <begin position="218"/>
        <end position="301"/>
    </location>
</feature>
<sequence>MRHLKITHALDQVGARQGSLKSGNVTDDQWAVLEGSGKPGATLEIIEGTQVIGEVLVGANGLWSFTPEEKYSESGHVLVARDKASGQSSDGFTLIVDSVAPSRAVIDSISSDNNGTTLIEKNGYTNDNTPLIKGHAEALSVVGIYNGKTMIGTALADATGAWEFSSAFTFPDGAYTITAKAVDFAGNTGLGSLPYTMTIDTLPPAVPAILQASDDFGAQQGTLNSGDLTDDRTPTLSGKAEPGVTVFINDNGKLLGTTMAGVNGNWSFTPLAPLADGEHHFTTSARDQAGNSSNAESDAFTLVLGEDRTSTPTIDSLTDDVGSIQGILKQGDYTDDATPTLRGKSQAGDTVKIFDNGIFIGETEANSSGEWVFTPHPALKEGQHAFQVQALDATHSPSALSSAFEIVLDLTPPDASNLRITGIYDDVGTITGNVVHGGRTDDQKPGISGTGPVGETVIVFVTDAQGQREVGRVEVSNNGTWTLEVQEALSLGTHTFTAVAIDTAGNATPHSNGYKVTVTTTIRSVALTSVVVRHQVARSTPR</sequence>
<dbReference type="EMBL" id="CABEEZ010000072">
    <property type="protein sequence ID" value="VTR33008.1"/>
    <property type="molecule type" value="Genomic_DNA"/>
</dbReference>
<name>A0A4V6KP04_SERFO</name>
<dbReference type="InterPro" id="IPR044016">
    <property type="entry name" value="Big_13"/>
</dbReference>
<gene>
    <name evidence="2" type="ORF">NCTC12965_03435</name>
</gene>
<dbReference type="InterPro" id="IPR013783">
    <property type="entry name" value="Ig-like_fold"/>
</dbReference>
<organism evidence="2">
    <name type="scientific">Serratia fonticola</name>
    <dbReference type="NCBI Taxonomy" id="47917"/>
    <lineage>
        <taxon>Bacteria</taxon>
        <taxon>Pseudomonadati</taxon>
        <taxon>Pseudomonadota</taxon>
        <taxon>Gammaproteobacteria</taxon>
        <taxon>Enterobacterales</taxon>
        <taxon>Yersiniaceae</taxon>
        <taxon>Serratia</taxon>
    </lineage>
</organism>
<feature type="domain" description="Bacterial Ig-like" evidence="1">
    <location>
        <begin position="318"/>
        <end position="394"/>
    </location>
</feature>
<feature type="domain" description="Bacterial Ig-like" evidence="1">
    <location>
        <begin position="428"/>
        <end position="518"/>
    </location>
</feature>
<dbReference type="AlphaFoldDB" id="A0A4V6KP04"/>
<feature type="domain" description="Bacterial Ig-like" evidence="1">
    <location>
        <begin position="112"/>
        <end position="201"/>
    </location>
</feature>
<proteinExistence type="predicted"/>
<evidence type="ECO:0000313" key="2">
    <source>
        <dbReference type="EMBL" id="VTR33008.1"/>
    </source>
</evidence>